<comment type="caution">
    <text evidence="2">The sequence shown here is derived from an EMBL/GenBank/DDBJ whole genome shotgun (WGS) entry which is preliminary data.</text>
</comment>
<keyword evidence="3" id="KW-1185">Reference proteome</keyword>
<dbReference type="InParanoid" id="A0A7J7C178"/>
<gene>
    <name evidence="2" type="ORF">HS088_TW21G00048</name>
</gene>
<sequence>MTTSISNLLSPRPPLTFSHKQLSLKHSSLLSFTSFTKETINKAKPRRRLSSINAKNNGSDDAADAPDRIISAVCYFYPFFDGIQYGKCPGYQLLLRQLKGLV</sequence>
<evidence type="ECO:0000313" key="3">
    <source>
        <dbReference type="Proteomes" id="UP000593562"/>
    </source>
</evidence>
<accession>A0A7J7C178</accession>
<dbReference type="EMBL" id="JAAARO010000021">
    <property type="protein sequence ID" value="KAF5727909.1"/>
    <property type="molecule type" value="Genomic_DNA"/>
</dbReference>
<evidence type="ECO:0000313" key="2">
    <source>
        <dbReference type="EMBL" id="KAF5727909.1"/>
    </source>
</evidence>
<reference evidence="2 3" key="1">
    <citation type="journal article" date="2020" name="Nat. Commun.">
        <title>Genome of Tripterygium wilfordii and identification of cytochrome P450 involved in triptolide biosynthesis.</title>
        <authorList>
            <person name="Tu L."/>
            <person name="Su P."/>
            <person name="Zhang Z."/>
            <person name="Gao L."/>
            <person name="Wang J."/>
            <person name="Hu T."/>
            <person name="Zhou J."/>
            <person name="Zhang Y."/>
            <person name="Zhao Y."/>
            <person name="Liu Y."/>
            <person name="Song Y."/>
            <person name="Tong Y."/>
            <person name="Lu Y."/>
            <person name="Yang J."/>
            <person name="Xu C."/>
            <person name="Jia M."/>
            <person name="Peters R.J."/>
            <person name="Huang L."/>
            <person name="Gao W."/>
        </authorList>
    </citation>
    <scope>NUCLEOTIDE SEQUENCE [LARGE SCALE GENOMIC DNA]</scope>
    <source>
        <strain evidence="3">cv. XIE 37</strain>
        <tissue evidence="2">Leaf</tissue>
    </source>
</reference>
<feature type="region of interest" description="Disordered" evidence="1">
    <location>
        <begin position="45"/>
        <end position="64"/>
    </location>
</feature>
<dbReference type="Proteomes" id="UP000593562">
    <property type="component" value="Unassembled WGS sequence"/>
</dbReference>
<proteinExistence type="predicted"/>
<organism evidence="2 3">
    <name type="scientific">Tripterygium wilfordii</name>
    <name type="common">Thunder God vine</name>
    <dbReference type="NCBI Taxonomy" id="458696"/>
    <lineage>
        <taxon>Eukaryota</taxon>
        <taxon>Viridiplantae</taxon>
        <taxon>Streptophyta</taxon>
        <taxon>Embryophyta</taxon>
        <taxon>Tracheophyta</taxon>
        <taxon>Spermatophyta</taxon>
        <taxon>Magnoliopsida</taxon>
        <taxon>eudicotyledons</taxon>
        <taxon>Gunneridae</taxon>
        <taxon>Pentapetalae</taxon>
        <taxon>rosids</taxon>
        <taxon>fabids</taxon>
        <taxon>Celastrales</taxon>
        <taxon>Celastraceae</taxon>
        <taxon>Tripterygium</taxon>
    </lineage>
</organism>
<evidence type="ECO:0000256" key="1">
    <source>
        <dbReference type="SAM" id="MobiDB-lite"/>
    </source>
</evidence>
<feature type="compositionally biased region" description="Polar residues" evidence="1">
    <location>
        <begin position="50"/>
        <end position="59"/>
    </location>
</feature>
<protein>
    <submittedName>
        <fullName evidence="2">Protein TIC 20-v chloroplastic</fullName>
    </submittedName>
</protein>
<name>A0A7J7C178_TRIWF</name>
<dbReference type="AlphaFoldDB" id="A0A7J7C178"/>